<reference evidence="9" key="1">
    <citation type="submission" date="2022-08" db="EMBL/GenBank/DDBJ databases">
        <title>Complete Genome Sequences of 2 Bosea sp. soil isolates.</title>
        <authorList>
            <person name="Alvarez Arevalo M."/>
            <person name="Sterndorff E.B."/>
            <person name="Faurdal D."/>
            <person name="Joergensen T.S."/>
            <person name="Weber T."/>
        </authorList>
    </citation>
    <scope>NUCLEOTIDE SEQUENCE</scope>
    <source>
        <strain evidence="9">NBC_00436</strain>
    </source>
</reference>
<feature type="transmembrane region" description="Helical" evidence="8">
    <location>
        <begin position="530"/>
        <end position="550"/>
    </location>
</feature>
<evidence type="ECO:0000256" key="7">
    <source>
        <dbReference type="ARBA" id="ARBA00023136"/>
    </source>
</evidence>
<feature type="transmembrane region" description="Helical" evidence="8">
    <location>
        <begin position="989"/>
        <end position="1015"/>
    </location>
</feature>
<accession>A0A9E8CMU1</accession>
<dbReference type="Gene3D" id="3.30.70.1440">
    <property type="entry name" value="Multidrug efflux transporter AcrB pore domain"/>
    <property type="match status" value="1"/>
</dbReference>
<dbReference type="PRINTS" id="PR00702">
    <property type="entry name" value="ACRIFLAVINRP"/>
</dbReference>
<protein>
    <submittedName>
        <fullName evidence="9">Efflux RND transporter permease subunit</fullName>
    </submittedName>
</protein>
<dbReference type="Gene3D" id="3.30.70.1430">
    <property type="entry name" value="Multidrug efflux transporter AcrB pore domain"/>
    <property type="match status" value="2"/>
</dbReference>
<dbReference type="InterPro" id="IPR001036">
    <property type="entry name" value="Acrflvin-R"/>
</dbReference>
<evidence type="ECO:0000256" key="6">
    <source>
        <dbReference type="ARBA" id="ARBA00022989"/>
    </source>
</evidence>
<evidence type="ECO:0000256" key="2">
    <source>
        <dbReference type="ARBA" id="ARBA00022448"/>
    </source>
</evidence>
<keyword evidence="7 8" id="KW-0472">Membrane</keyword>
<keyword evidence="4" id="KW-0997">Cell inner membrane</keyword>
<dbReference type="Gene3D" id="1.20.1640.10">
    <property type="entry name" value="Multidrug efflux transporter AcrB transmembrane domain"/>
    <property type="match status" value="2"/>
</dbReference>
<dbReference type="PANTHER" id="PTHR32063">
    <property type="match status" value="1"/>
</dbReference>
<dbReference type="Pfam" id="PF00873">
    <property type="entry name" value="ACR_tran"/>
    <property type="match status" value="1"/>
</dbReference>
<keyword evidence="6 8" id="KW-1133">Transmembrane helix</keyword>
<dbReference type="Gene3D" id="3.30.2090.10">
    <property type="entry name" value="Multidrug efflux transporter AcrB TolC docking domain, DN and DC subdomains"/>
    <property type="match status" value="2"/>
</dbReference>
<dbReference type="FunFam" id="3.30.70.1430:FF:000001">
    <property type="entry name" value="Efflux pump membrane transporter"/>
    <property type="match status" value="1"/>
</dbReference>
<dbReference type="SUPFAM" id="SSF82693">
    <property type="entry name" value="Multidrug efflux transporter AcrB pore domain, PN1, PN2, PC1 and PC2 subdomains"/>
    <property type="match status" value="3"/>
</dbReference>
<feature type="transmembrane region" description="Helical" evidence="8">
    <location>
        <begin position="336"/>
        <end position="355"/>
    </location>
</feature>
<dbReference type="AlphaFoldDB" id="A0A9E8CMU1"/>
<dbReference type="InterPro" id="IPR027463">
    <property type="entry name" value="AcrB_DN_DC_subdom"/>
</dbReference>
<dbReference type="GO" id="GO:0005886">
    <property type="term" value="C:plasma membrane"/>
    <property type="evidence" value="ECO:0007669"/>
    <property type="project" value="UniProtKB-SubCell"/>
</dbReference>
<organism evidence="9">
    <name type="scientific">Bosea sp. NBC_00436</name>
    <dbReference type="NCBI Taxonomy" id="2969620"/>
    <lineage>
        <taxon>Bacteria</taxon>
        <taxon>Pseudomonadati</taxon>
        <taxon>Pseudomonadota</taxon>
        <taxon>Alphaproteobacteria</taxon>
        <taxon>Hyphomicrobiales</taxon>
        <taxon>Boseaceae</taxon>
        <taxon>Bosea</taxon>
    </lineage>
</organism>
<evidence type="ECO:0000256" key="1">
    <source>
        <dbReference type="ARBA" id="ARBA00004429"/>
    </source>
</evidence>
<feature type="transmembrane region" description="Helical" evidence="8">
    <location>
        <begin position="12"/>
        <end position="31"/>
    </location>
</feature>
<dbReference type="SUPFAM" id="SSF82866">
    <property type="entry name" value="Multidrug efflux transporter AcrB transmembrane domain"/>
    <property type="match status" value="2"/>
</dbReference>
<dbReference type="SUPFAM" id="SSF82714">
    <property type="entry name" value="Multidrug efflux transporter AcrB TolC docking domain, DN and DC subdomains"/>
    <property type="match status" value="2"/>
</dbReference>
<evidence type="ECO:0000256" key="8">
    <source>
        <dbReference type="SAM" id="Phobius"/>
    </source>
</evidence>
<dbReference type="FunFam" id="1.20.1640.10:FF:000001">
    <property type="entry name" value="Efflux pump membrane transporter"/>
    <property type="match status" value="1"/>
</dbReference>
<gene>
    <name evidence="9" type="ORF">NWE54_06445</name>
</gene>
<keyword evidence="5 8" id="KW-0812">Transmembrane</keyword>
<keyword evidence="2" id="KW-0813">Transport</keyword>
<feature type="transmembrane region" description="Helical" evidence="8">
    <location>
        <begin position="362"/>
        <end position="383"/>
    </location>
</feature>
<dbReference type="GO" id="GO:0042910">
    <property type="term" value="F:xenobiotic transmembrane transporter activity"/>
    <property type="evidence" value="ECO:0007669"/>
    <property type="project" value="TreeGrafter"/>
</dbReference>
<dbReference type="Gene3D" id="3.30.70.1320">
    <property type="entry name" value="Multidrug efflux transporter AcrB pore domain like"/>
    <property type="match status" value="1"/>
</dbReference>
<dbReference type="EMBL" id="CP102774">
    <property type="protein sequence ID" value="UZF88420.1"/>
    <property type="molecule type" value="Genomic_DNA"/>
</dbReference>
<sequence>MASGISTPFIRFPIATSLLMAGLLLVGIVAYPQLPVAPLPEVDFPTIQVSASLPGADPATMAATVAQPLESQFALIPGVAEMTSSSQANSTQVVLQFDLGRNIDGAAADVLAAINAASGQLPKNLPSPPTYRKVNPADSPILLLGATSDTLPLTQVSDEALTKLAQAISQIGGVGQVNVGGQQTPSIRVQLDPAKLAARGLSLEDARTPLSVTTVNSPKGTINSETRAYTIYANDQLTDAKTWNDIIIAYRDGNPVRVRDIGQAVSAPLDNTQAGWADGKRGVFLIIFKQPGANVIATVDKVMQALPHLTAGISPAIKVAVLSDRTQTIRAAVKDVQFTLLLTIALVVMVIFVFLRSLWATIIPSLTVPLALLGACALMWFAGYSLDNLSLMALTIAVGFVVDDAIVMLENITRHIEDGEEPMAAAIKGASEIGFTIVSISISLVAVLIPLLLMGGIIGRLFREFAVTLAMAILASAVIALTLTPMMASRFMKPIGEVHHGRVYQASEKLFRTLADAYEGSLDVALRFRFTTLMVFFATLALTIYLFVIIPKGFFPQQDTGLITGVIEAAQDTSIQAMAKHMEAVGAIVLKDPAVDHMAMRMGGNGSTLNDGMMYITLKPREERTASADAVIRRLREQTGRLEGVSLYLQSAQDVRVGGRPSRTQYQFTLQGTDIAQLDEWAPKLLDKMKAMPELRDLASDQQASGSTLTLTIDRDQAAHYGLTPDIIDATLYDAFGQRQIASYATQLSTYYVVLEVLPALQKKTATLEQIYLRSATTGGNVPLSAIAKWSTAPAQPLVINHQGQFPAVTISFNLPSGVALGQATDAIAALERAMNLPATITTSFQGTAQAFQASLSSVPMLILAALVVVYLILGILYESYVHPLTILSTLPSAGVGALAILLLFGFDFSLIALIGLILLIGIVKKNGIMMIDFAIAAERDQGLSSLEAIRRACLLRFRPILMTTMAALLGGVPLMLGHGTGSEIRQPLGYAMVGGLFVSQLLTLFTTPVIYLYLDAFSNWLAPRHESKSAGVEDRDRMAVDTDCG</sequence>
<proteinExistence type="predicted"/>
<dbReference type="PANTHER" id="PTHR32063:SF30">
    <property type="entry name" value="ACRB_ACRD_ACRF FAMILY PROTEIN"/>
    <property type="match status" value="1"/>
</dbReference>
<evidence type="ECO:0000256" key="4">
    <source>
        <dbReference type="ARBA" id="ARBA00022519"/>
    </source>
</evidence>
<evidence type="ECO:0000313" key="9">
    <source>
        <dbReference type="EMBL" id="UZF88420.1"/>
    </source>
</evidence>
<evidence type="ECO:0000256" key="5">
    <source>
        <dbReference type="ARBA" id="ARBA00022692"/>
    </source>
</evidence>
<feature type="transmembrane region" description="Helical" evidence="8">
    <location>
        <begin position="859"/>
        <end position="878"/>
    </location>
</feature>
<feature type="transmembrane region" description="Helical" evidence="8">
    <location>
        <begin position="433"/>
        <end position="459"/>
    </location>
</feature>
<name>A0A9E8CMU1_9HYPH</name>
<feature type="transmembrane region" description="Helical" evidence="8">
    <location>
        <begin position="465"/>
        <end position="483"/>
    </location>
</feature>
<keyword evidence="3" id="KW-1003">Cell membrane</keyword>
<evidence type="ECO:0000256" key="3">
    <source>
        <dbReference type="ARBA" id="ARBA00022475"/>
    </source>
</evidence>
<comment type="subcellular location">
    <subcellularLocation>
        <location evidence="1">Cell inner membrane</location>
        <topology evidence="1">Multi-pass membrane protein</topology>
    </subcellularLocation>
</comment>
<feature type="transmembrane region" description="Helical" evidence="8">
    <location>
        <begin position="958"/>
        <end position="977"/>
    </location>
</feature>